<dbReference type="Proteomes" id="UP001232148">
    <property type="component" value="Unassembled WGS sequence"/>
</dbReference>
<dbReference type="AlphaFoldDB" id="A0AAD9HI03"/>
<evidence type="ECO:0000256" key="1">
    <source>
        <dbReference type="SAM" id="Phobius"/>
    </source>
</evidence>
<feature type="transmembrane region" description="Helical" evidence="1">
    <location>
        <begin position="42"/>
        <end position="60"/>
    </location>
</feature>
<accession>A0AAD9HI03</accession>
<evidence type="ECO:0000313" key="2">
    <source>
        <dbReference type="EMBL" id="KAK2028387.1"/>
    </source>
</evidence>
<dbReference type="InterPro" id="IPR053008">
    <property type="entry name" value="Phomopsin_biosynth_assoc"/>
</dbReference>
<dbReference type="EMBL" id="MU842879">
    <property type="protein sequence ID" value="KAK2028387.1"/>
    <property type="molecule type" value="Genomic_DNA"/>
</dbReference>
<name>A0AAD9HI03_9PEZI</name>
<reference evidence="2" key="1">
    <citation type="submission" date="2021-06" db="EMBL/GenBank/DDBJ databases">
        <title>Comparative genomics, transcriptomics and evolutionary studies reveal genomic signatures of adaptation to plant cell wall in hemibiotrophic fungi.</title>
        <authorList>
            <consortium name="DOE Joint Genome Institute"/>
            <person name="Baroncelli R."/>
            <person name="Diaz J.F."/>
            <person name="Benocci T."/>
            <person name="Peng M."/>
            <person name="Battaglia E."/>
            <person name="Haridas S."/>
            <person name="Andreopoulos W."/>
            <person name="Labutti K."/>
            <person name="Pangilinan J."/>
            <person name="Floch G.L."/>
            <person name="Makela M.R."/>
            <person name="Henrissat B."/>
            <person name="Grigoriev I.V."/>
            <person name="Crouch J.A."/>
            <person name="De Vries R.P."/>
            <person name="Sukno S.A."/>
            <person name="Thon M.R."/>
        </authorList>
    </citation>
    <scope>NUCLEOTIDE SEQUENCE</scope>
    <source>
        <strain evidence="2">MAFF235873</strain>
    </source>
</reference>
<protein>
    <submittedName>
        <fullName evidence="2">Uncharacterized protein</fullName>
    </submittedName>
</protein>
<evidence type="ECO:0000313" key="3">
    <source>
        <dbReference type="Proteomes" id="UP001232148"/>
    </source>
</evidence>
<keyword evidence="3" id="KW-1185">Reference proteome</keyword>
<organism evidence="2 3">
    <name type="scientific">Colletotrichum zoysiae</name>
    <dbReference type="NCBI Taxonomy" id="1216348"/>
    <lineage>
        <taxon>Eukaryota</taxon>
        <taxon>Fungi</taxon>
        <taxon>Dikarya</taxon>
        <taxon>Ascomycota</taxon>
        <taxon>Pezizomycotina</taxon>
        <taxon>Sordariomycetes</taxon>
        <taxon>Hypocreomycetidae</taxon>
        <taxon>Glomerellales</taxon>
        <taxon>Glomerellaceae</taxon>
        <taxon>Colletotrichum</taxon>
        <taxon>Colletotrichum graminicola species complex</taxon>
    </lineage>
</organism>
<comment type="caution">
    <text evidence="2">The sequence shown here is derived from an EMBL/GenBank/DDBJ whole genome shotgun (WGS) entry which is preliminary data.</text>
</comment>
<keyword evidence="1" id="KW-0472">Membrane</keyword>
<keyword evidence="1" id="KW-0812">Transmembrane</keyword>
<sequence>MLPSPKTSRRQDRYAYDNMKLTEAVDGDNFDHHRSWTRQTPYIILGILLAATCILFGYVVHLNTCGSSCCSSLSFPMIHEPPVSNTMELHCGNTSTEARELGCVFDLLTNNWMPKYCADPVTDDEYRTWVLDPRRSLGPWAFFHDDKAQNQVASEEALSNLVGSHIYTTTENHLAHCIFLARRMHRLVTGEIAAVAHNSLAHTMHCTSAVLKAMGDINDEVQPKIGSTFDVGVVSCIVNQ</sequence>
<dbReference type="PANTHER" id="PTHR35896">
    <property type="entry name" value="IG-LIKE DOMAIN-CONTAINING PROTEIN"/>
    <property type="match status" value="1"/>
</dbReference>
<keyword evidence="1" id="KW-1133">Transmembrane helix</keyword>
<gene>
    <name evidence="2" type="ORF">LX32DRAFT_720487</name>
</gene>
<dbReference type="PANTHER" id="PTHR35896:SF3">
    <property type="entry name" value="MAJOR FACILITATOR SUPERFAMILY TRANSPORTER"/>
    <property type="match status" value="1"/>
</dbReference>
<proteinExistence type="predicted"/>